<dbReference type="InterPro" id="IPR007534">
    <property type="entry name" value="LuxE"/>
</dbReference>
<dbReference type="GeneID" id="5409904"/>
<dbReference type="AlphaFoldDB" id="A7I949"/>
<keyword evidence="3" id="KW-1185">Reference proteome</keyword>
<protein>
    <submittedName>
        <fullName evidence="2">Acyl-protein synthetase, LuxE</fullName>
    </submittedName>
</protein>
<dbReference type="HOGENOM" id="CLU_051326_0_0_2"/>
<dbReference type="RefSeq" id="WP_012107308.1">
    <property type="nucleotide sequence ID" value="NC_009712.1"/>
</dbReference>
<reference evidence="3" key="1">
    <citation type="journal article" date="2015" name="Microbiology">
        <title>Genome of Methanoregula boonei 6A8 reveals adaptations to oligotrophic peatland environments.</title>
        <authorList>
            <person name="Braeuer S."/>
            <person name="Cadillo-Quiroz H."/>
            <person name="Kyrpides N."/>
            <person name="Woyke T."/>
            <person name="Goodwin L."/>
            <person name="Detter C."/>
            <person name="Podell S."/>
            <person name="Yavitt J.B."/>
            <person name="Zinder S.H."/>
        </authorList>
    </citation>
    <scope>NUCLEOTIDE SEQUENCE [LARGE SCALE GENOMIC DNA]</scope>
    <source>
        <strain evidence="3">DSM 21154 / JCM 14090 / 6A8</strain>
    </source>
</reference>
<dbReference type="Proteomes" id="UP000002408">
    <property type="component" value="Chromosome"/>
</dbReference>
<dbReference type="SUPFAM" id="SSF56801">
    <property type="entry name" value="Acetyl-CoA synthetase-like"/>
    <property type="match status" value="1"/>
</dbReference>
<dbReference type="EMBL" id="CP000780">
    <property type="protein sequence ID" value="ABS56260.1"/>
    <property type="molecule type" value="Genomic_DNA"/>
</dbReference>
<sequence length="376" mass="42410">MTTTARAGAQETNEREVLLTLDPYSLDDREKNKRLMPIIREQLKGARGNNRHIEHYFSKLQIDIDTLLQPEDVPFIPVQMFKHFDLRTCPENAVAKILQSSGTTGGTPSRIPLDKLTTLNQIKALKAILSDYLGKNRKIFLVIDHEGINKPEMAFSARTAGVRGLSIYAKKTFYLLKEEDGHLSLNLPVIRDIMENYSHEEMYAFGFTYIIWTVFYEQLKKEGIRFSFDRITLFHGGGWKKMKDLAVSKETFSGTIAGVFGTGVENILDFYGMAEQTGIIFVDCKCGNKHVPAFSQVIIRDPFTLEPCAPGKPGLIEVMSILADSYYDQAVLTEDLGMLVGVDDCPCGRKGRYFRFVSRVEKAEIRGCGDTFRESG</sequence>
<accession>A7I949</accession>
<dbReference type="InterPro" id="IPR042099">
    <property type="entry name" value="ANL_N_sf"/>
</dbReference>
<dbReference type="OrthoDB" id="111090at2157"/>
<evidence type="ECO:0000313" key="3">
    <source>
        <dbReference type="Proteomes" id="UP000002408"/>
    </source>
</evidence>
<evidence type="ECO:0000259" key="1">
    <source>
        <dbReference type="Pfam" id="PF04443"/>
    </source>
</evidence>
<organism evidence="2 3">
    <name type="scientific">Methanoregula boonei (strain DSM 21154 / JCM 14090 / 6A8)</name>
    <dbReference type="NCBI Taxonomy" id="456442"/>
    <lineage>
        <taxon>Archaea</taxon>
        <taxon>Methanobacteriati</taxon>
        <taxon>Methanobacteriota</taxon>
        <taxon>Stenosarchaea group</taxon>
        <taxon>Methanomicrobia</taxon>
        <taxon>Methanomicrobiales</taxon>
        <taxon>Methanoregulaceae</taxon>
        <taxon>Methanoregula</taxon>
    </lineage>
</organism>
<dbReference type="eggNOG" id="arCOG02620">
    <property type="taxonomic scope" value="Archaea"/>
</dbReference>
<dbReference type="KEGG" id="mbn:Mboo_1743"/>
<name>A7I949_METB6</name>
<dbReference type="Pfam" id="PF04443">
    <property type="entry name" value="LuxE"/>
    <property type="match status" value="1"/>
</dbReference>
<dbReference type="Gene3D" id="3.40.50.12780">
    <property type="entry name" value="N-terminal domain of ligase-like"/>
    <property type="match status" value="1"/>
</dbReference>
<feature type="domain" description="Acyl-protein synthetase LuxE" evidence="1">
    <location>
        <begin position="16"/>
        <end position="374"/>
    </location>
</feature>
<dbReference type="GO" id="GO:0008218">
    <property type="term" value="P:bioluminescence"/>
    <property type="evidence" value="ECO:0007669"/>
    <property type="project" value="InterPro"/>
</dbReference>
<evidence type="ECO:0000313" key="2">
    <source>
        <dbReference type="EMBL" id="ABS56260.1"/>
    </source>
</evidence>
<proteinExistence type="predicted"/>
<gene>
    <name evidence="2" type="ordered locus">Mboo_1743</name>
</gene>
<dbReference type="STRING" id="456442.Mboo_1743"/>